<comment type="subcellular location">
    <subcellularLocation>
        <location evidence="1">Cytoplasm</location>
        <location evidence="1">Cytoskeleton</location>
    </subcellularLocation>
</comment>
<evidence type="ECO:0000256" key="1">
    <source>
        <dbReference type="ARBA" id="ARBA00004245"/>
    </source>
</evidence>
<feature type="region of interest" description="Disordered" evidence="11">
    <location>
        <begin position="1283"/>
        <end position="1311"/>
    </location>
</feature>
<feature type="compositionally biased region" description="Basic and acidic residues" evidence="11">
    <location>
        <begin position="1037"/>
        <end position="1056"/>
    </location>
</feature>
<reference evidence="14" key="1">
    <citation type="submission" date="2020-03" db="EMBL/GenBank/DDBJ databases">
        <authorList>
            <person name="Weist P."/>
        </authorList>
    </citation>
    <scope>NUCLEOTIDE SEQUENCE</scope>
</reference>
<keyword evidence="2" id="KW-0963">Cytoplasm</keyword>
<evidence type="ECO:0000313" key="15">
    <source>
        <dbReference type="Proteomes" id="UP001153269"/>
    </source>
</evidence>
<feature type="compositionally biased region" description="Basic and acidic residues" evidence="11">
    <location>
        <begin position="991"/>
        <end position="1023"/>
    </location>
</feature>
<feature type="compositionally biased region" description="Polar residues" evidence="11">
    <location>
        <begin position="1197"/>
        <end position="1210"/>
    </location>
</feature>
<evidence type="ECO:0000256" key="11">
    <source>
        <dbReference type="SAM" id="MobiDB-lite"/>
    </source>
</evidence>
<dbReference type="PANTHER" id="PTHR47117:SF8">
    <property type="entry name" value="KINESIN FAMILY MEMBER 16B"/>
    <property type="match status" value="1"/>
</dbReference>
<dbReference type="PROSITE" id="PS50067">
    <property type="entry name" value="KINESIN_MOTOR_2"/>
    <property type="match status" value="1"/>
</dbReference>
<dbReference type="GO" id="GO:0005737">
    <property type="term" value="C:cytoplasm"/>
    <property type="evidence" value="ECO:0007669"/>
    <property type="project" value="UniProtKB-ARBA"/>
</dbReference>
<dbReference type="Pfam" id="PF23142">
    <property type="entry name" value="PH_PLEKHM2"/>
    <property type="match status" value="1"/>
</dbReference>
<feature type="region of interest" description="Disordered" evidence="11">
    <location>
        <begin position="694"/>
        <end position="721"/>
    </location>
</feature>
<evidence type="ECO:0000259" key="13">
    <source>
        <dbReference type="PROSITE" id="PS50195"/>
    </source>
</evidence>
<evidence type="ECO:0000256" key="5">
    <source>
        <dbReference type="ARBA" id="ARBA00022840"/>
    </source>
</evidence>
<dbReference type="InterPro" id="IPR001752">
    <property type="entry name" value="Kinesin_motor_dom"/>
</dbReference>
<dbReference type="GO" id="GO:0035091">
    <property type="term" value="F:phosphatidylinositol binding"/>
    <property type="evidence" value="ECO:0007669"/>
    <property type="project" value="InterPro"/>
</dbReference>
<feature type="binding site" evidence="9">
    <location>
        <begin position="102"/>
        <end position="109"/>
    </location>
    <ligand>
        <name>ATP</name>
        <dbReference type="ChEBI" id="CHEBI:30616"/>
    </ligand>
</feature>
<dbReference type="InterPro" id="IPR027417">
    <property type="entry name" value="P-loop_NTPase"/>
</dbReference>
<dbReference type="InterPro" id="IPR008984">
    <property type="entry name" value="SMAD_FHA_dom_sf"/>
</dbReference>
<dbReference type="CDD" id="cd01365">
    <property type="entry name" value="KISc_KIF1A_KIF1B"/>
    <property type="match status" value="1"/>
</dbReference>
<dbReference type="InterPro" id="IPR036961">
    <property type="entry name" value="Kinesin_motor_dom_sf"/>
</dbReference>
<dbReference type="SUPFAM" id="SSF64268">
    <property type="entry name" value="PX domain"/>
    <property type="match status" value="1"/>
</dbReference>
<dbReference type="PROSITE" id="PS00411">
    <property type="entry name" value="KINESIN_MOTOR_1"/>
    <property type="match status" value="1"/>
</dbReference>
<feature type="domain" description="Kinesin motor" evidence="12">
    <location>
        <begin position="3"/>
        <end position="358"/>
    </location>
</feature>
<dbReference type="Proteomes" id="UP001153269">
    <property type="component" value="Unassembled WGS sequence"/>
</dbReference>
<feature type="region of interest" description="Disordered" evidence="11">
    <location>
        <begin position="991"/>
        <end position="1085"/>
    </location>
</feature>
<dbReference type="InterPro" id="IPR057714">
    <property type="entry name" value="PH_NISCH_C"/>
</dbReference>
<dbReference type="InterPro" id="IPR057288">
    <property type="entry name" value="PH_PLEKHM2"/>
</dbReference>
<evidence type="ECO:0000259" key="12">
    <source>
        <dbReference type="PROSITE" id="PS50067"/>
    </source>
</evidence>
<dbReference type="GO" id="GO:0003777">
    <property type="term" value="F:microtubule motor activity"/>
    <property type="evidence" value="ECO:0007669"/>
    <property type="project" value="InterPro"/>
</dbReference>
<dbReference type="Gene3D" id="3.30.1520.10">
    <property type="entry name" value="Phox-like domain"/>
    <property type="match status" value="1"/>
</dbReference>
<dbReference type="PANTHER" id="PTHR47117">
    <property type="entry name" value="STAR-RELATED LIPID TRANSFER PROTEIN 9"/>
    <property type="match status" value="1"/>
</dbReference>
<dbReference type="InterPro" id="IPR036871">
    <property type="entry name" value="PX_dom_sf"/>
</dbReference>
<protein>
    <recommendedName>
        <fullName evidence="16">Kinesin-like protein KIF16B</fullName>
    </recommendedName>
</protein>
<dbReference type="FunFam" id="2.60.200.20:FF:000005">
    <property type="entry name" value="Kinesin family member 16B"/>
    <property type="match status" value="1"/>
</dbReference>
<feature type="region of interest" description="Disordered" evidence="11">
    <location>
        <begin position="1834"/>
        <end position="1872"/>
    </location>
</feature>
<evidence type="ECO:0000313" key="14">
    <source>
        <dbReference type="EMBL" id="CAB1417374.1"/>
    </source>
</evidence>
<dbReference type="Pfam" id="PF25625">
    <property type="entry name" value="PH_NISCH_C"/>
    <property type="match status" value="1"/>
</dbReference>
<dbReference type="InterPro" id="IPR001683">
    <property type="entry name" value="PX_dom"/>
</dbReference>
<evidence type="ECO:0000256" key="10">
    <source>
        <dbReference type="SAM" id="Coils"/>
    </source>
</evidence>
<evidence type="ECO:0000256" key="9">
    <source>
        <dbReference type="PROSITE-ProRule" id="PRU00283"/>
    </source>
</evidence>
<feature type="domain" description="PX" evidence="13">
    <location>
        <begin position="1733"/>
        <end position="1872"/>
    </location>
</feature>
<keyword evidence="8" id="KW-0206">Cytoskeleton</keyword>
<evidence type="ECO:0000256" key="6">
    <source>
        <dbReference type="ARBA" id="ARBA00023054"/>
    </source>
</evidence>
<dbReference type="GO" id="GO:0007018">
    <property type="term" value="P:microtubule-based movement"/>
    <property type="evidence" value="ECO:0007669"/>
    <property type="project" value="InterPro"/>
</dbReference>
<dbReference type="SMART" id="SM00129">
    <property type="entry name" value="KISc"/>
    <property type="match status" value="1"/>
</dbReference>
<evidence type="ECO:0000256" key="8">
    <source>
        <dbReference type="ARBA" id="ARBA00023212"/>
    </source>
</evidence>
<evidence type="ECO:0008006" key="16">
    <source>
        <dbReference type="Google" id="ProtNLM"/>
    </source>
</evidence>
<dbReference type="GO" id="GO:0005524">
    <property type="term" value="F:ATP binding"/>
    <property type="evidence" value="ECO:0007669"/>
    <property type="project" value="UniProtKB-UniRule"/>
</dbReference>
<accession>A0A9N7TSK1</accession>
<dbReference type="EMBL" id="CADEAL010000262">
    <property type="protein sequence ID" value="CAB1417374.1"/>
    <property type="molecule type" value="Genomic_DNA"/>
</dbReference>
<dbReference type="GO" id="GO:0008017">
    <property type="term" value="F:microtubule binding"/>
    <property type="evidence" value="ECO:0007669"/>
    <property type="project" value="InterPro"/>
</dbReference>
<dbReference type="PRINTS" id="PR00380">
    <property type="entry name" value="KINESINHEAVY"/>
</dbReference>
<dbReference type="Gene3D" id="3.40.850.10">
    <property type="entry name" value="Kinesin motor domain"/>
    <property type="match status" value="1"/>
</dbReference>
<keyword evidence="7 9" id="KW-0505">Motor protein</keyword>
<keyword evidence="6 10" id="KW-0175">Coiled coil</keyword>
<keyword evidence="5 9" id="KW-0067">ATP-binding</keyword>
<evidence type="ECO:0000256" key="7">
    <source>
        <dbReference type="ARBA" id="ARBA00023175"/>
    </source>
</evidence>
<evidence type="ECO:0000256" key="2">
    <source>
        <dbReference type="ARBA" id="ARBA00022490"/>
    </source>
</evidence>
<keyword evidence="15" id="KW-1185">Reference proteome</keyword>
<dbReference type="Pfam" id="PF00787">
    <property type="entry name" value="PX"/>
    <property type="match status" value="1"/>
</dbReference>
<dbReference type="PROSITE" id="PS50195">
    <property type="entry name" value="PX"/>
    <property type="match status" value="1"/>
</dbReference>
<dbReference type="SUPFAM" id="SSF52540">
    <property type="entry name" value="P-loop containing nucleoside triphosphate hydrolases"/>
    <property type="match status" value="1"/>
</dbReference>
<evidence type="ECO:0000256" key="4">
    <source>
        <dbReference type="ARBA" id="ARBA00022741"/>
    </source>
</evidence>
<keyword evidence="3" id="KW-0597">Phosphoprotein</keyword>
<gene>
    <name evidence="14" type="ORF">PLEPLA_LOCUS5176</name>
</gene>
<feature type="coiled-coil region" evidence="10">
    <location>
        <begin position="835"/>
        <end position="862"/>
    </location>
</feature>
<keyword evidence="4 9" id="KW-0547">Nucleotide-binding</keyword>
<organism evidence="14 15">
    <name type="scientific">Pleuronectes platessa</name>
    <name type="common">European plaice</name>
    <dbReference type="NCBI Taxonomy" id="8262"/>
    <lineage>
        <taxon>Eukaryota</taxon>
        <taxon>Metazoa</taxon>
        <taxon>Chordata</taxon>
        <taxon>Craniata</taxon>
        <taxon>Vertebrata</taxon>
        <taxon>Euteleostomi</taxon>
        <taxon>Actinopterygii</taxon>
        <taxon>Neopterygii</taxon>
        <taxon>Teleostei</taxon>
        <taxon>Neoteleostei</taxon>
        <taxon>Acanthomorphata</taxon>
        <taxon>Carangaria</taxon>
        <taxon>Pleuronectiformes</taxon>
        <taxon>Pleuronectoidei</taxon>
        <taxon>Pleuronectidae</taxon>
        <taxon>Pleuronectes</taxon>
    </lineage>
</organism>
<dbReference type="InterPro" id="IPR019821">
    <property type="entry name" value="Kinesin_motor_CS"/>
</dbReference>
<name>A0A9N7TSK1_PLEPL</name>
<dbReference type="SMART" id="SM00312">
    <property type="entry name" value="PX"/>
    <property type="match status" value="1"/>
</dbReference>
<dbReference type="Pfam" id="PF00225">
    <property type="entry name" value="Kinesin"/>
    <property type="match status" value="1"/>
</dbReference>
<proteinExistence type="inferred from homology"/>
<dbReference type="FunFam" id="3.40.850.10:FF:000021">
    <property type="entry name" value="kinesin-like protein KIF16B isoform X1"/>
    <property type="match status" value="1"/>
</dbReference>
<feature type="compositionally biased region" description="Polar residues" evidence="11">
    <location>
        <begin position="1862"/>
        <end position="1872"/>
    </location>
</feature>
<feature type="compositionally biased region" description="Basic and acidic residues" evidence="11">
    <location>
        <begin position="1214"/>
        <end position="1225"/>
    </location>
</feature>
<sequence length="1872" mass="212834">MASVRVSVRVRPMNRREKDLSSKCIIKMEGTKTSITNLKIPDGVSGDPMRDRTKTFTYDFSYDSTDCESSTFVSQEKVFTDLGSDVLKAAFEGYNACVFAYGQTGSGKSYTMMGNPGDAGLIPRICEGLFSRVLAATRWDVASFRTEVSYLEIYNERVRDLLRRKSTVTFNLRVREHPKDGPYVEDLSKHLVQNYSDVEELMEAGNIHRTTASTGMNDVSSRSHAIFTINFTQAKFDAEMPSETVSKIHLVDLAGSERADATGATGVRLKEGGNINKSLVTLGNVISALADMAQDGLNTNLKKKSVFVPYRDSVLTWLLKDSLGGNSKTFMIATVSPADVNYGETLSTLRYANRAKNIINKPTVNEDCNVRLIRELRAEIARLKALLVQGNQIALLDSPTALSMEEKLLQNEARVLELTKEWTNKWNETQNILKEETLALRKEGIGVVLDSELPHLIGIDDDLLSTGIILYHLKEGRTYVGREDASTEPDIILHGLDLESEHCMFENQNSTVTLVPLGGAQCSVNGVQVTEPSQLNQGAVLLLGRTNMFRFNHPKEAAKLREKRKSGLLSTFSLSMTDLSRSCENLSTVMLYNPGLEFERQQREELEKLELKRRLIKEMEEKQQSEKVELERLQQEVESQRKESEEVQQRILRQEESLRCRSHDIESRLRDFLVEKERFEEERRSELQEEELQWQQRGNQLAGEAVEERDEEQRRQQEAAEQTEIYRELKRLKQEREEQKVRLEAERRRLEEQEQEQLSLVGRLEEQLREKHEAATTLSSREDAHLIEEERRALGEIRGALLRAKEAGERQDVEEASEEARSAQGRYTVFKVAQVKELGQLEEGLRQQREHLEVEVAAERNTVLLLAHGLKERRQQPEEAQDTTADCQEEQLVQQAEHRLQLKEQQLTSLADDLLPALAEEKQRAMEVLERSAGSNRNCTSPPGLDNTLYQVEKELEDKEEKLNLHWHSAQQLQQLQETYEFTANVARQEEKVRRKEKEILESQEKQQREAMEQAVTRLERRHSALRRTGSLEPDTEEQRRGAEPEQQRVEWEIQKLRQGFSEGEESSRTPSISPEEKTSSSLVSHIQSLNTLQPLSDDRINSYIEEEVQRRLREMNLLNGGMDLSESCESLRDQEEASDCSLAPFTDEDEKLQNMNPRRLKYEEPQVPPDAVVTDSPLCTQRTSGGGSSFLSATELQENSPAETQQNVSEEPEQVRSERHREETDPSTEVWIEEEEAYRDGVRDTAWERAGKPPAEVCELQELLLKRRSLSTSIEKVKLQTRDLEKHEEAERDQTSKSPSSEEKWKQPEEVESSRSYDFGYFVRKLSEAYRDAGRRLQGTRDILQHVGVEDMKVVLSQYVTMVSKELPLIHHLQLQPQPESSRQSHNEVALPQKASVIMDISRWPEGSVSSFRDRSPEAFHQRLVQLPPVLSQLQTSSSQEIRDKVASLSPQIQVGKLLSIFWVKTAKREEPVPKPGCLLLSEKIMVVVSAGSDPQDTLVLSHHLHLCEIKKVQISLAGQHVRLIGCSEGEVLAVFTHSKELTQEFCKALLKAVAPGRFCEGTEGHPLLSEDLTLLSLDWTSTVPDLLLDNGLQVTSRFKRVLADLLYIVQGNMDGPGKPSLADVCPLLYTSVKVMNSTRVHEDTIFQLLLTDTHVVLLQEDGVSHPVPRGSSLVPAQPQFQGLELHQRSEVRRLRVGQQDGCVVVDVVFTAGDQKHLVSRPLGSSADGLQEPVRISIPRYVLRGQGKDEHFEFEVKISVMEETWSVFRRYSRFREMHHSLRTKYPQLAALEFPPKKLFGNRDERMVAERRSQLERYLRSLFRVMLARACSSTAATAPAESGDKPPPNSQSAVSSEGDRSQMWSSSGQIHL</sequence>
<comment type="caution">
    <text evidence="14">The sequence shown here is derived from an EMBL/GenBank/DDBJ whole genome shotgun (WGS) entry which is preliminary data.</text>
</comment>
<dbReference type="SUPFAM" id="SSF49879">
    <property type="entry name" value="SMAD/FHA domain"/>
    <property type="match status" value="1"/>
</dbReference>
<feature type="region of interest" description="Disordered" evidence="11">
    <location>
        <begin position="1197"/>
        <end position="1228"/>
    </location>
</feature>
<comment type="similarity">
    <text evidence="9">Belongs to the TRAFAC class myosin-kinesin ATPase superfamily. Kinesin family.</text>
</comment>
<dbReference type="Gene3D" id="2.60.200.20">
    <property type="match status" value="1"/>
</dbReference>
<feature type="compositionally biased region" description="Basic and acidic residues" evidence="11">
    <location>
        <begin position="711"/>
        <end position="721"/>
    </location>
</feature>
<evidence type="ECO:0000256" key="3">
    <source>
        <dbReference type="ARBA" id="ARBA00022553"/>
    </source>
</evidence>
<dbReference type="GO" id="GO:0005856">
    <property type="term" value="C:cytoskeleton"/>
    <property type="evidence" value="ECO:0007669"/>
    <property type="project" value="UniProtKB-SubCell"/>
</dbReference>